<dbReference type="Pfam" id="PF23469">
    <property type="entry name" value="KH_12"/>
    <property type="match status" value="1"/>
</dbReference>
<dbReference type="GO" id="GO:0005634">
    <property type="term" value="C:nucleus"/>
    <property type="evidence" value="ECO:0007669"/>
    <property type="project" value="InterPro"/>
</dbReference>
<evidence type="ECO:0000313" key="6">
    <source>
        <dbReference type="EMBL" id="KAG6466869.1"/>
    </source>
</evidence>
<evidence type="ECO:0000259" key="5">
    <source>
        <dbReference type="Pfam" id="PF23469"/>
    </source>
</evidence>
<evidence type="ECO:0000256" key="1">
    <source>
        <dbReference type="ARBA" id="ARBA00070402"/>
    </source>
</evidence>
<dbReference type="InterPro" id="IPR056149">
    <property type="entry name" value="PRP5/DDX46/KHDC4_KH"/>
</dbReference>
<dbReference type="Gene3D" id="3.30.1370.10">
    <property type="entry name" value="K Homology domain, type 1"/>
    <property type="match status" value="1"/>
</dbReference>
<evidence type="ECO:0000256" key="3">
    <source>
        <dbReference type="SAM" id="MobiDB-lite"/>
    </source>
</evidence>
<comment type="caution">
    <text evidence="6">The sequence shown here is derived from an EMBL/GenBank/DDBJ whole genome shotgun (WGS) entry which is preliminary data.</text>
</comment>
<dbReference type="GO" id="GO:0003723">
    <property type="term" value="F:RNA binding"/>
    <property type="evidence" value="ECO:0007669"/>
    <property type="project" value="InterPro"/>
</dbReference>
<feature type="domain" description="ATP-dependent RNA helicase PRP5/DDX46/KHDC4 KH" evidence="5">
    <location>
        <begin position="127"/>
        <end position="215"/>
    </location>
</feature>
<sequence>MANQDEIADETSYVAEVMEQVNQLNNDDLKQHDDVANELMRKKRKWDQPAEPLVAAGLVASRVPFTSNAILGSTLPGSFPSSASLSTNQIPMSSVNPLEMVQLPLVTQNAATIIQKLNQPKIQDEVIAREIVINDAEPTIRYKLTKRQTQEEIQKCTGAVVITRGKYRPPNGFPDYEKPLYLHISAGANIKDIADRIRAVDHAASMVEEIMQKGQIPLVSSTLHSNFINGEITQNLTTCLFLGFEADPSLNIAARIRGPNDLYINHIMNETGAIVVLRGQGSEHLDSSRVEEALQPLHLYLSSSNSKSLEAAKILAENLLDTIARECGTSRISSTKVYGAVPPPQQLLVGTESSSKIISAGNSNQAPVFPSTTTGNVAVTQSFVPSGVASISGSVFQSVEQLKYGNPQSSVSYALPGVSSVTCYNGYEGIYPQTTPLQQVALALRQASSSSASVPSINSLASSTERKSSSAPEADTQPLQKRKFKELSVSSKVSTPLQNSQQGSEFLKPGLEDSDAKPLSSTLPPRTMPPPPPKFSSSNSLPKIDNSKTCLVDPSALQRASTNMPPPPPRFSKSHLPTRADSVCVDTRKPTVHHLSDTLLKLAEYGDDEEEILDRSVEVPKSSSFGNSSVKPFWAV</sequence>
<dbReference type="Pfam" id="PF22675">
    <property type="entry name" value="KH-I_KHDC4-BBP"/>
    <property type="match status" value="1"/>
</dbReference>
<dbReference type="PANTHER" id="PTHR15744:SF0">
    <property type="entry name" value="KH HOMOLOGY DOMAIN-CONTAINING PROTEIN 4"/>
    <property type="match status" value="1"/>
</dbReference>
<dbReference type="FunFam" id="3.30.1370.10:FF:000037">
    <property type="entry name" value="KH domain protein"/>
    <property type="match status" value="1"/>
</dbReference>
<dbReference type="InterPro" id="IPR055256">
    <property type="entry name" value="KH_1_KHDC4/BBP-like"/>
</dbReference>
<organism evidence="6 7">
    <name type="scientific">Zingiber officinale</name>
    <name type="common">Ginger</name>
    <name type="synonym">Amomum zingiber</name>
    <dbReference type="NCBI Taxonomy" id="94328"/>
    <lineage>
        <taxon>Eukaryota</taxon>
        <taxon>Viridiplantae</taxon>
        <taxon>Streptophyta</taxon>
        <taxon>Embryophyta</taxon>
        <taxon>Tracheophyta</taxon>
        <taxon>Spermatophyta</taxon>
        <taxon>Magnoliopsida</taxon>
        <taxon>Liliopsida</taxon>
        <taxon>Zingiberales</taxon>
        <taxon>Zingiberaceae</taxon>
        <taxon>Zingiber</taxon>
    </lineage>
</organism>
<feature type="domain" description="KHDC4/BBP-like KH-domain type I" evidence="4">
    <location>
        <begin position="246"/>
        <end position="321"/>
    </location>
</feature>
<feature type="compositionally biased region" description="Low complexity" evidence="3">
    <location>
        <begin position="453"/>
        <end position="463"/>
    </location>
</feature>
<gene>
    <name evidence="6" type="ORF">ZIOFF_075365</name>
</gene>
<dbReference type="PANTHER" id="PTHR15744">
    <property type="entry name" value="BLOM7"/>
    <property type="match status" value="1"/>
</dbReference>
<name>A0A8J5BTD6_ZINOF</name>
<feature type="region of interest" description="Disordered" evidence="3">
    <location>
        <begin position="453"/>
        <end position="548"/>
    </location>
</feature>
<protein>
    <recommendedName>
        <fullName evidence="1">Protein RIK</fullName>
    </recommendedName>
    <alternativeName>
        <fullName evidence="2">Rough sheath 2-interacting KH domain protein</fullName>
    </alternativeName>
</protein>
<evidence type="ECO:0000259" key="4">
    <source>
        <dbReference type="Pfam" id="PF22675"/>
    </source>
</evidence>
<dbReference type="InterPro" id="IPR031121">
    <property type="entry name" value="RIK/BLOM7"/>
</dbReference>
<dbReference type="EMBL" id="JACMSC010000110">
    <property type="protein sequence ID" value="KAG6466869.1"/>
    <property type="molecule type" value="Genomic_DNA"/>
</dbReference>
<feature type="region of interest" description="Disordered" evidence="3">
    <location>
        <begin position="558"/>
        <end position="577"/>
    </location>
</feature>
<reference evidence="6 7" key="1">
    <citation type="submission" date="2020-08" db="EMBL/GenBank/DDBJ databases">
        <title>Plant Genome Project.</title>
        <authorList>
            <person name="Zhang R.-G."/>
        </authorList>
    </citation>
    <scope>NUCLEOTIDE SEQUENCE [LARGE SCALE GENOMIC DNA]</scope>
    <source>
        <tissue evidence="6">Rhizome</tissue>
    </source>
</reference>
<dbReference type="SUPFAM" id="SSF54791">
    <property type="entry name" value="Eukaryotic type KH-domain (KH-domain type I)"/>
    <property type="match status" value="1"/>
</dbReference>
<evidence type="ECO:0000313" key="7">
    <source>
        <dbReference type="Proteomes" id="UP000734854"/>
    </source>
</evidence>
<proteinExistence type="predicted"/>
<dbReference type="Proteomes" id="UP000734854">
    <property type="component" value="Unassembled WGS sequence"/>
</dbReference>
<keyword evidence="7" id="KW-1185">Reference proteome</keyword>
<accession>A0A8J5BTD6</accession>
<dbReference type="InterPro" id="IPR036612">
    <property type="entry name" value="KH_dom_type_1_sf"/>
</dbReference>
<evidence type="ECO:0000256" key="2">
    <source>
        <dbReference type="ARBA" id="ARBA00081001"/>
    </source>
</evidence>
<dbReference type="AlphaFoldDB" id="A0A8J5BTD6"/>
<feature type="compositionally biased region" description="Polar residues" evidence="3">
    <location>
        <begin position="488"/>
        <end position="504"/>
    </location>
</feature>